<protein>
    <submittedName>
        <fullName evidence="1">Uncharacterized protein</fullName>
    </submittedName>
</protein>
<dbReference type="OrthoDB" id="5540894at2"/>
<accession>A0A345H8Q8</accession>
<dbReference type="RefSeq" id="WP_114676731.1">
    <property type="nucleotide sequence ID" value="NZ_CP031188.1"/>
</dbReference>
<dbReference type="AlphaFoldDB" id="A0A345H8Q8"/>
<sequence>MNFRNQTIEEKLGKAYTEHEAFKRLDKYISFYKSLSFSIMNWVTQGTRAIINIDTYAYSSIQGTLESIKIILAKGRINDSYALLRKYYDSTIINVYTNLYLETKYSFDNFIVEDIDQWIKGEKSIPSFKAMSNFIKKEASISVFTEMIYKDNRYVSIRKRCNENMHYNSYANLLLNDNEIYRLDRIKNLDVFLKDLNNLFIQHFMFVFSIKEHYMMSSEYIDYRDMGMEPPDDSQYGVASFIQDIFDNVIKVNRNDIAELMAQHTSMKLK</sequence>
<reference evidence="1 2" key="1">
    <citation type="submission" date="2018-07" db="EMBL/GenBank/DDBJ databases">
        <title>Complete genome sequence of Flavobacterium arcticum type strain SM1502T.</title>
        <authorList>
            <person name="Li Y."/>
            <person name="Li D.-D."/>
        </authorList>
    </citation>
    <scope>NUCLEOTIDE SEQUENCE [LARGE SCALE GENOMIC DNA]</scope>
    <source>
        <strain evidence="1 2">SM1502</strain>
    </source>
</reference>
<dbReference type="KEGG" id="fat:DVK85_01450"/>
<keyword evidence="2" id="KW-1185">Reference proteome</keyword>
<organism evidence="1 2">
    <name type="scientific">Flavobacterium arcticum</name>
    <dbReference type="NCBI Taxonomy" id="1784713"/>
    <lineage>
        <taxon>Bacteria</taxon>
        <taxon>Pseudomonadati</taxon>
        <taxon>Bacteroidota</taxon>
        <taxon>Flavobacteriia</taxon>
        <taxon>Flavobacteriales</taxon>
        <taxon>Flavobacteriaceae</taxon>
        <taxon>Flavobacterium</taxon>
    </lineage>
</organism>
<name>A0A345H8Q8_9FLAO</name>
<dbReference type="Proteomes" id="UP000253951">
    <property type="component" value="Chromosome"/>
</dbReference>
<proteinExistence type="predicted"/>
<dbReference type="EMBL" id="CP031188">
    <property type="protein sequence ID" value="AXG72968.1"/>
    <property type="molecule type" value="Genomic_DNA"/>
</dbReference>
<evidence type="ECO:0000313" key="1">
    <source>
        <dbReference type="EMBL" id="AXG72968.1"/>
    </source>
</evidence>
<evidence type="ECO:0000313" key="2">
    <source>
        <dbReference type="Proteomes" id="UP000253951"/>
    </source>
</evidence>
<gene>
    <name evidence="1" type="ORF">DVK85_01450</name>
</gene>